<keyword evidence="1" id="KW-0378">Hydrolase</keyword>
<dbReference type="InterPro" id="IPR023296">
    <property type="entry name" value="Glyco_hydro_beta-prop_sf"/>
</dbReference>
<name>A0A6G9ZG15_9NOCA</name>
<dbReference type="EMBL" id="CP046173">
    <property type="protein sequence ID" value="QIS24508.1"/>
    <property type="molecule type" value="Genomic_DNA"/>
</dbReference>
<dbReference type="Proteomes" id="UP000500953">
    <property type="component" value="Chromosome"/>
</dbReference>
<dbReference type="AlphaFoldDB" id="A0A6G9ZG15"/>
<evidence type="ECO:0000313" key="2">
    <source>
        <dbReference type="Proteomes" id="UP000500953"/>
    </source>
</evidence>
<gene>
    <name evidence="1" type="ORF">F6W96_28620</name>
</gene>
<dbReference type="Gene3D" id="2.115.10.20">
    <property type="entry name" value="Glycosyl hydrolase domain, family 43"/>
    <property type="match status" value="2"/>
</dbReference>
<accession>A0A6G9ZG15</accession>
<sequence>MAAGLPLGMLPRGYGTAAAAPEPAVRYTMSAFTNYNETDLYIYESADAVDFTLLRGPAYRPPTGLLRDPSIFRHTDGAYYLTHTTGWGGQTIGFARSTDRIAWTFLCDYTVGLPDIQHTWAPKWFVDPQGRVAVIVALGNSRSFQPHLMTATDPSLTAWTPLRPLAGLTAAPGTVGYIDTALVQAGGRYYAFTKNESTKYIELAVADSPCGPYRFLHTGDWARWGPLREGPCVIALPDGGWRIYFDAYLDRTYLFSDSHDLHTWTPPRQLPGISGIVRHCTVLPERVPDP</sequence>
<dbReference type="GO" id="GO:0016787">
    <property type="term" value="F:hydrolase activity"/>
    <property type="evidence" value="ECO:0007669"/>
    <property type="project" value="UniProtKB-KW"/>
</dbReference>
<proteinExistence type="predicted"/>
<reference evidence="1 2" key="1">
    <citation type="journal article" date="2019" name="ACS Chem. Biol.">
        <title>Identification and Mobilization of a Cryptic Antibiotic Biosynthesis Gene Locus from a Human-Pathogenic Nocardia Isolate.</title>
        <authorList>
            <person name="Herisse M."/>
            <person name="Ishida K."/>
            <person name="Porter J.L."/>
            <person name="Howden B."/>
            <person name="Hertweck C."/>
            <person name="Stinear T.P."/>
            <person name="Pidot S.J."/>
        </authorList>
    </citation>
    <scope>NUCLEOTIDE SEQUENCE [LARGE SCALE GENOMIC DNA]</scope>
    <source>
        <strain evidence="1 2">AUSMDU00012715</strain>
    </source>
</reference>
<protein>
    <submittedName>
        <fullName evidence="1">Family 43 glycosylhydrolase</fullName>
    </submittedName>
</protein>
<evidence type="ECO:0000313" key="1">
    <source>
        <dbReference type="EMBL" id="QIS24508.1"/>
    </source>
</evidence>
<dbReference type="SUPFAM" id="SSF75005">
    <property type="entry name" value="Arabinanase/levansucrase/invertase"/>
    <property type="match status" value="1"/>
</dbReference>
<organism evidence="1 2">
    <name type="scientific">Nocardia terpenica</name>
    <dbReference type="NCBI Taxonomy" id="455432"/>
    <lineage>
        <taxon>Bacteria</taxon>
        <taxon>Bacillati</taxon>
        <taxon>Actinomycetota</taxon>
        <taxon>Actinomycetes</taxon>
        <taxon>Mycobacteriales</taxon>
        <taxon>Nocardiaceae</taxon>
        <taxon>Nocardia</taxon>
    </lineage>
</organism>